<dbReference type="GO" id="GO:0003968">
    <property type="term" value="F:RNA-directed RNA polymerase activity"/>
    <property type="evidence" value="ECO:0007669"/>
    <property type="project" value="UniProtKB-KW"/>
</dbReference>
<evidence type="ECO:0000259" key="11">
    <source>
        <dbReference type="PROSITE" id="PS50507"/>
    </source>
</evidence>
<dbReference type="GO" id="GO:0003724">
    <property type="term" value="F:RNA helicase activity"/>
    <property type="evidence" value="ECO:0007669"/>
    <property type="project" value="InterPro"/>
</dbReference>
<dbReference type="Pfam" id="PF00910">
    <property type="entry name" value="RNA_helicase"/>
    <property type="match status" value="1"/>
</dbReference>
<dbReference type="InterPro" id="IPR043502">
    <property type="entry name" value="DNA/RNA_pol_sf"/>
</dbReference>
<evidence type="ECO:0000256" key="10">
    <source>
        <dbReference type="SAM" id="MobiDB-lite"/>
    </source>
</evidence>
<evidence type="ECO:0000259" key="13">
    <source>
        <dbReference type="PROSITE" id="PS51874"/>
    </source>
</evidence>
<dbReference type="InterPro" id="IPR009003">
    <property type="entry name" value="Peptidase_S1_PA"/>
</dbReference>
<keyword evidence="1" id="KW-0696">RNA-directed RNA polymerase</keyword>
<dbReference type="Gene3D" id="1.20.960.20">
    <property type="match status" value="1"/>
</dbReference>
<sequence>MQSYASVIKSAVVAERTVESLGGNGNHQNSPTPVYGGNGSHDDVSLGMKNFQSLPDVGDNSAPVELPAPYGVELDDTALASDAHSSIENFSDCMSADDFFDCEKCPNFAECSVPNHNPEGSFHSGEDFTVHFVKEAKSRCLLRNKLTDTRARHSLFHYEAAEMEFYPLYHQKIATQSPDDDICLFVHERCYRSDLPVEDSVPFPYTHGRHMGQDQERALVSTSNSKRLIIPDNDTWFSLLRNRLQRPLVTSLRSEKYCLYVYEKSNYADFRRHAFERCPECDGFLQERFDGQWYIPLVCHCSCRRSTPVLLDPRTTPAWATLQYSEGFQRLTKTQKEYVLFCLGASYWHCRIGCGRPGTLYVNTFVPGSRAAVMVQDMFLVSGLAHLAFNKRSFSDFLWHMLEYCVEWSTHFMYINELFLSGLRLAGYMRITKRFAGRRINEFSRTHLVMHHFQLLKHEGTVLHISGHSPRQAEDPVNEREEMQGIFDSSYFENWPLGGRRKNLWYKAAAVDQHLSTCVTEFVTDEVVWKEMVPLVQTFIPQIQEFSIPARQAFVHLVAYYATSTEVSIAFDLANAFLKTDMQIYEIMALDACHGLLALAWCVLRSWKAMRAEGRVSSKVKKEIEEIQGAISQNHSFMQTFFPHVGLFSLQTITNELRLYGLCRTIAIDFYTALRAILTWLVRWVRRNIMGIKDEFDAFITEVDQIHDVCVLENGGSTTFKRSMVSDRSLRNKMAHLLTLGTQLQRKIEVSRGPKELLAAVKDRLIKVRKMVAGSQSTYVGAEGKIKPFTVYFHGPPGVGKSVMLPHLCKDLCYVMGDEPFDKARDLYVITPKTAFHDAYAYQRFAVRNDVLQMRDPEMRKNELFDLINMADETPYPLEIAECSGKGQVYFTSPYLFLTSNFDVRTRTEELSACMIEPQALVRRMDMVVYVHKMDHSKETTFSRTKMRFTIEREGYTETVSWMGLVEAMVKTIAQNYDLSLGATEGGPNDIEQCQLERLRLSMSRNIPEHPVVVSPDSIIEEVSQATSFTEVEDSFSDASSELSEEVQGVNEIIVSAHDFLVGQWERINPIPRPSRLERLYARLSPFGVPLSDMAHNHVVLYDYYSTLINIGAFAVGILGGVHLMKFISSLSKHEDAQVCIETSGGAHEAPKGRRRVVQARRFASKQFSQGWAEGDTIWKSPNGQNLEIAVQKNLCVIRCDKRRMNGLFVFGHVIVVPQHIFEIIEEDCLSVCLAGGVTVTVEMSDLREDEVFFASDNHLVFINLVRWMKHYSTHADLRRYFISKELGMDAFSCDLGLIMSYRPSSLTSAGVMTHILLTDTRPDLKAFSLEDVSRHITYKVVKSVRGTANTLVGDCGAPWIVDHGAHMGVRIVGIHVSQMRSTRSGRATMITREMIDEVALNFGLNPVQLREPIVEVPIASEEEWADCVEQLQSVDVIGRCDLPIHTPCRSDLKHSVWNGITPLEKVPAKLKVFKHASGKKIDPYREARKKWIKPTVRFSDAELSIIPGLLSQWYPRPSREKRRVLTLEQAVFGEGDGINTSIEPNTSVGYPWKLDSVTRKELFRLEPPWISQELRMSVEKLMSGEEKEVVVLDMLKDERLSLKKVENGQTRVFNIFPVHFNIALKMLFGDFVHYMMSLHDECPVKVGISPLPKQWTALHDFLDNGGELIAGDMSGWDHRCHFEVMMTIIDWINDWYDDEYSQIRYQLARMSFEPIHYSDGLVFRARCGMPSGSYLTTAINSLAVLSYFYMFADWATNGLSRDHPAWLRPAIYGDDHVISVAGAPQINQISFCEWLETKGIAYTDENKEKPVQPYTDFEHATFLKRSFVKRKGWWWGPLDESNLYQMVQWYRNSATMRKMPFEDRSGIILDTVLNEAFYHGPEKYDEMKKRLLDYAQEHGGVELSRFAATYREKWKLFMETTVDPPFSDLLIHI</sequence>
<dbReference type="EMBL" id="MG571885">
    <property type="protein sequence ID" value="AWU65874.1"/>
    <property type="molecule type" value="Genomic_RNA"/>
</dbReference>
<dbReference type="PROSITE" id="PS50507">
    <property type="entry name" value="RDRP_SSRNA_POS"/>
    <property type="match status" value="1"/>
</dbReference>
<evidence type="ECO:0000313" key="14">
    <source>
        <dbReference type="EMBL" id="AWU65874.1"/>
    </source>
</evidence>
<feature type="region of interest" description="Disordered" evidence="10">
    <location>
        <begin position="20"/>
        <end position="60"/>
    </location>
</feature>
<evidence type="ECO:0000256" key="9">
    <source>
        <dbReference type="ARBA" id="ARBA00022953"/>
    </source>
</evidence>
<keyword evidence="5" id="KW-0547">Nucleotide-binding</keyword>
<dbReference type="GO" id="GO:0004197">
    <property type="term" value="F:cysteine-type endopeptidase activity"/>
    <property type="evidence" value="ECO:0007669"/>
    <property type="project" value="InterPro"/>
</dbReference>
<dbReference type="GO" id="GO:0006508">
    <property type="term" value="P:proteolysis"/>
    <property type="evidence" value="ECO:0007669"/>
    <property type="project" value="UniProtKB-KW"/>
</dbReference>
<dbReference type="InterPro" id="IPR000605">
    <property type="entry name" value="Helicase_SF3_ssDNA/RNA_vir"/>
</dbReference>
<evidence type="ECO:0000256" key="5">
    <source>
        <dbReference type="ARBA" id="ARBA00022741"/>
    </source>
</evidence>
<organism evidence="14">
    <name type="scientific">Fesa-like virus</name>
    <dbReference type="NCBI Taxonomy" id="2219052"/>
    <lineage>
        <taxon>Viruses</taxon>
        <taxon>Riboviria</taxon>
        <taxon>Orthornavirae</taxon>
        <taxon>Pisuviricota</taxon>
        <taxon>Pisoniviricetes</taxon>
        <taxon>Picornavirales</taxon>
        <taxon>Fesavirus</taxon>
    </lineage>
</organism>
<dbReference type="GO" id="GO:0005524">
    <property type="term" value="F:ATP binding"/>
    <property type="evidence" value="ECO:0007669"/>
    <property type="project" value="UniProtKB-KW"/>
</dbReference>
<dbReference type="PROSITE" id="PS51218">
    <property type="entry name" value="SF3_HELICASE_2"/>
    <property type="match status" value="1"/>
</dbReference>
<evidence type="ECO:0000256" key="8">
    <source>
        <dbReference type="ARBA" id="ARBA00022840"/>
    </source>
</evidence>
<accession>A0A2Z4BU89</accession>
<dbReference type="InterPro" id="IPR014759">
    <property type="entry name" value="Helicase_SF3_ssRNA_vir"/>
</dbReference>
<keyword evidence="2" id="KW-0645">Protease</keyword>
<dbReference type="CDD" id="cd23169">
    <property type="entry name" value="ps-ssRNAv-Picornavirales"/>
    <property type="match status" value="1"/>
</dbReference>
<dbReference type="InterPro" id="IPR001205">
    <property type="entry name" value="RNA-dir_pol_C"/>
</dbReference>
<keyword evidence="3" id="KW-0808">Transferase</keyword>
<dbReference type="PRINTS" id="PR00918">
    <property type="entry name" value="CALICVIRUSNS"/>
</dbReference>
<evidence type="ECO:0000259" key="12">
    <source>
        <dbReference type="PROSITE" id="PS51218"/>
    </source>
</evidence>
<dbReference type="InterPro" id="IPR007094">
    <property type="entry name" value="RNA-dir_pol_PSvirus"/>
</dbReference>
<dbReference type="SUPFAM" id="SSF50494">
    <property type="entry name" value="Trypsin-like serine proteases"/>
    <property type="match status" value="1"/>
</dbReference>
<dbReference type="InterPro" id="IPR043128">
    <property type="entry name" value="Rev_trsase/Diguanyl_cyclase"/>
</dbReference>
<evidence type="ECO:0000256" key="3">
    <source>
        <dbReference type="ARBA" id="ARBA00022679"/>
    </source>
</evidence>
<feature type="domain" description="Peptidase C3" evidence="13">
    <location>
        <begin position="1181"/>
        <end position="1396"/>
    </location>
</feature>
<keyword evidence="6" id="KW-0378">Hydrolase</keyword>
<dbReference type="PROSITE" id="PS51874">
    <property type="entry name" value="PCV_3C_PRO"/>
    <property type="match status" value="1"/>
</dbReference>
<dbReference type="GO" id="GO:0039694">
    <property type="term" value="P:viral RNA genome replication"/>
    <property type="evidence" value="ECO:0007669"/>
    <property type="project" value="InterPro"/>
</dbReference>
<feature type="domain" description="RdRp catalytic" evidence="11">
    <location>
        <begin position="1667"/>
        <end position="1789"/>
    </location>
</feature>
<evidence type="ECO:0000256" key="4">
    <source>
        <dbReference type="ARBA" id="ARBA00022695"/>
    </source>
</evidence>
<dbReference type="InterPro" id="IPR044067">
    <property type="entry name" value="PCV_3C_PRO"/>
</dbReference>
<proteinExistence type="predicted"/>
<evidence type="ECO:0000256" key="7">
    <source>
        <dbReference type="ARBA" id="ARBA00022807"/>
    </source>
</evidence>
<evidence type="ECO:0000256" key="1">
    <source>
        <dbReference type="ARBA" id="ARBA00022484"/>
    </source>
</evidence>
<dbReference type="InterPro" id="IPR027417">
    <property type="entry name" value="P-loop_NTPase"/>
</dbReference>
<keyword evidence="8" id="KW-0067">ATP-binding</keyword>
<dbReference type="SUPFAM" id="SSF56672">
    <property type="entry name" value="DNA/RNA polymerases"/>
    <property type="match status" value="1"/>
</dbReference>
<evidence type="ECO:0000256" key="6">
    <source>
        <dbReference type="ARBA" id="ARBA00022801"/>
    </source>
</evidence>
<dbReference type="GO" id="GO:0003723">
    <property type="term" value="F:RNA binding"/>
    <property type="evidence" value="ECO:0007669"/>
    <property type="project" value="InterPro"/>
</dbReference>
<keyword evidence="7" id="KW-0788">Thiol protease</keyword>
<protein>
    <submittedName>
        <fullName evidence="14">Nonstructural polyprotein</fullName>
    </submittedName>
</protein>
<evidence type="ECO:0000256" key="2">
    <source>
        <dbReference type="ARBA" id="ARBA00022670"/>
    </source>
</evidence>
<dbReference type="GO" id="GO:0006351">
    <property type="term" value="P:DNA-templated transcription"/>
    <property type="evidence" value="ECO:0007669"/>
    <property type="project" value="InterPro"/>
</dbReference>
<name>A0A2Z4BU89_9VIRU</name>
<dbReference type="Pfam" id="PF00680">
    <property type="entry name" value="RdRP_1"/>
    <property type="match status" value="1"/>
</dbReference>
<reference evidence="14" key="1">
    <citation type="submission" date="2017-11" db="EMBL/GenBank/DDBJ databases">
        <title>Uncontacted Amerindians fecal virome includes widely dispersed human pathogens.</title>
        <authorList>
            <person name="Siqueira J.D."/>
            <person name="Dominguez-Bello M.G."/>
            <person name="Deng X."/>
            <person name="Delwart E."/>
        </authorList>
    </citation>
    <scope>NUCLEOTIDE SEQUENCE</scope>
</reference>
<keyword evidence="9" id="KW-0693">Viral RNA replication</keyword>
<feature type="domain" description="SF3 helicase" evidence="12">
    <location>
        <begin position="768"/>
        <end position="946"/>
    </location>
</feature>
<keyword evidence="4" id="KW-0548">Nucleotidyltransferase</keyword>
<dbReference type="SUPFAM" id="SSF52540">
    <property type="entry name" value="P-loop containing nucleoside triphosphate hydrolases"/>
    <property type="match status" value="1"/>
</dbReference>
<dbReference type="InterPro" id="IPR004004">
    <property type="entry name" value="Helic/Pol/Pept_Calicivir-typ"/>
</dbReference>
<dbReference type="Gene3D" id="3.30.70.270">
    <property type="match status" value="1"/>
</dbReference>